<evidence type="ECO:0000256" key="1">
    <source>
        <dbReference type="SAM" id="MobiDB-lite"/>
    </source>
</evidence>
<proteinExistence type="predicted"/>
<keyword evidence="3" id="KW-1185">Reference proteome</keyword>
<gene>
    <name evidence="2" type="ORF">L0P57_11105</name>
</gene>
<organism evidence="2 3">
    <name type="scientific">Anaeromassilibacillus senegalensis</name>
    <dbReference type="NCBI Taxonomy" id="1673717"/>
    <lineage>
        <taxon>Bacteria</taxon>
        <taxon>Bacillati</taxon>
        <taxon>Bacillota</taxon>
        <taxon>Clostridia</taxon>
        <taxon>Eubacteriales</taxon>
        <taxon>Acutalibacteraceae</taxon>
        <taxon>Anaeromassilibacillus</taxon>
    </lineage>
</organism>
<name>A0ABS9MM15_9FIRM</name>
<protein>
    <submittedName>
        <fullName evidence="2">Uncharacterized protein</fullName>
    </submittedName>
</protein>
<sequence length="156" mass="16810">MMKHKKIDGQLLQEALKENGIQVKPASGLAKPGKLVLTGEDGKAYAVGKNLEVARVQTENPERTILKASVKDAAGEQVAQIEKAVVVRTVGFETARANVVRQSEALDEMHRRVVQEGIRVAAARTARGVAGPRGKTQEKGSRAARLVRRRLKGAQG</sequence>
<comment type="caution">
    <text evidence="2">The sequence shown here is derived from an EMBL/GenBank/DDBJ whole genome shotgun (WGS) entry which is preliminary data.</text>
</comment>
<dbReference type="Proteomes" id="UP001298681">
    <property type="component" value="Unassembled WGS sequence"/>
</dbReference>
<evidence type="ECO:0000313" key="2">
    <source>
        <dbReference type="EMBL" id="MCG4611474.1"/>
    </source>
</evidence>
<feature type="region of interest" description="Disordered" evidence="1">
    <location>
        <begin position="126"/>
        <end position="156"/>
    </location>
</feature>
<feature type="compositionally biased region" description="Basic residues" evidence="1">
    <location>
        <begin position="145"/>
        <end position="156"/>
    </location>
</feature>
<dbReference type="RefSeq" id="WP_191405628.1">
    <property type="nucleotide sequence ID" value="NZ_JAKNHQ010000016.1"/>
</dbReference>
<reference evidence="2 3" key="1">
    <citation type="submission" date="2022-01" db="EMBL/GenBank/DDBJ databases">
        <title>Collection of gut derived symbiotic bacterial strains cultured from healthy donors.</title>
        <authorList>
            <person name="Lin H."/>
            <person name="Kohout C."/>
            <person name="Waligurski E."/>
            <person name="Pamer E.G."/>
        </authorList>
    </citation>
    <scope>NUCLEOTIDE SEQUENCE [LARGE SCALE GENOMIC DNA]</scope>
    <source>
        <strain evidence="2 3">DFI.7.58</strain>
    </source>
</reference>
<accession>A0ABS9MM15</accession>
<dbReference type="EMBL" id="JAKNHQ010000016">
    <property type="protein sequence ID" value="MCG4611474.1"/>
    <property type="molecule type" value="Genomic_DNA"/>
</dbReference>
<evidence type="ECO:0000313" key="3">
    <source>
        <dbReference type="Proteomes" id="UP001298681"/>
    </source>
</evidence>